<dbReference type="PROSITE" id="PS51666">
    <property type="entry name" value="QLQ"/>
    <property type="match status" value="1"/>
</dbReference>
<evidence type="ECO:0000259" key="7">
    <source>
        <dbReference type="PROSITE" id="PS51666"/>
    </source>
</evidence>
<keyword evidence="5" id="KW-0805">Transcription regulation</keyword>
<evidence type="ECO:0000313" key="9">
    <source>
        <dbReference type="EnsemblPlants" id="Kaladp1308s0003.1.v1.1"/>
    </source>
</evidence>
<proteinExistence type="inferred from homology"/>
<dbReference type="GO" id="GO:0005524">
    <property type="term" value="F:ATP binding"/>
    <property type="evidence" value="ECO:0007669"/>
    <property type="project" value="UniProtKB-UniRule"/>
</dbReference>
<keyword evidence="10" id="KW-1185">Reference proteome</keyword>
<dbReference type="Proteomes" id="UP000594263">
    <property type="component" value="Unplaced"/>
</dbReference>
<feature type="region of interest" description="Disordered" evidence="6">
    <location>
        <begin position="96"/>
        <end position="129"/>
    </location>
</feature>
<evidence type="ECO:0000256" key="2">
    <source>
        <dbReference type="ARBA" id="ARBA00008122"/>
    </source>
</evidence>
<dbReference type="PANTHER" id="PTHR31602">
    <property type="entry name" value="GROWTH-REGULATING FACTOR 5"/>
    <property type="match status" value="1"/>
</dbReference>
<comment type="domain">
    <text evidence="5">The QLQ domain and WRC domain may be involved in protein-protein interaction and DNA-binding, respectively.</text>
</comment>
<evidence type="ECO:0000259" key="8">
    <source>
        <dbReference type="PROSITE" id="PS51667"/>
    </source>
</evidence>
<comment type="caution">
    <text evidence="4">Lacks conserved residue(s) required for the propagation of feature annotation.</text>
</comment>
<dbReference type="InterPro" id="IPR014978">
    <property type="entry name" value="Gln-Leu-Gln_QLQ"/>
</dbReference>
<evidence type="ECO:0000256" key="6">
    <source>
        <dbReference type="SAM" id="MobiDB-lite"/>
    </source>
</evidence>
<protein>
    <recommendedName>
        <fullName evidence="5">Growth-regulating factor</fullName>
    </recommendedName>
</protein>
<dbReference type="EnsemblPlants" id="Kaladp1308s0003.1.v1.1">
    <property type="protein sequence ID" value="Kaladp1308s0003.1.v1.1"/>
    <property type="gene ID" value="Kaladp1308s0003.v1.1"/>
</dbReference>
<evidence type="ECO:0000256" key="3">
    <source>
        <dbReference type="ARBA" id="ARBA00023242"/>
    </source>
</evidence>
<comment type="subcellular location">
    <subcellularLocation>
        <location evidence="1 5">Nucleus</location>
    </subcellularLocation>
</comment>
<dbReference type="PANTHER" id="PTHR31602:SF46">
    <property type="entry name" value="GROWTH-REGULATING FACTOR 6"/>
    <property type="match status" value="1"/>
</dbReference>
<accession>A0A7N0VM40</accession>
<keyword evidence="5" id="KW-0010">Activator</keyword>
<dbReference type="GO" id="GO:0099402">
    <property type="term" value="P:plant organ development"/>
    <property type="evidence" value="ECO:0007669"/>
    <property type="project" value="UniProtKB-ARBA"/>
</dbReference>
<dbReference type="GO" id="GO:0006355">
    <property type="term" value="P:regulation of DNA-templated transcription"/>
    <property type="evidence" value="ECO:0007669"/>
    <property type="project" value="InterPro"/>
</dbReference>
<dbReference type="GO" id="GO:0005634">
    <property type="term" value="C:nucleus"/>
    <property type="evidence" value="ECO:0007669"/>
    <property type="project" value="UniProtKB-SubCell"/>
</dbReference>
<comment type="function">
    <text evidence="5">Transcription activator.</text>
</comment>
<dbReference type="InterPro" id="IPR031137">
    <property type="entry name" value="GRF"/>
</dbReference>
<evidence type="ECO:0000256" key="5">
    <source>
        <dbReference type="RuleBase" id="RU367127"/>
    </source>
</evidence>
<organism evidence="9 10">
    <name type="scientific">Kalanchoe fedtschenkoi</name>
    <name type="common">Lavender scallops</name>
    <name type="synonym">South American air plant</name>
    <dbReference type="NCBI Taxonomy" id="63787"/>
    <lineage>
        <taxon>Eukaryota</taxon>
        <taxon>Viridiplantae</taxon>
        <taxon>Streptophyta</taxon>
        <taxon>Embryophyta</taxon>
        <taxon>Tracheophyta</taxon>
        <taxon>Spermatophyta</taxon>
        <taxon>Magnoliopsida</taxon>
        <taxon>eudicotyledons</taxon>
        <taxon>Gunneridae</taxon>
        <taxon>Pentapetalae</taxon>
        <taxon>Saxifragales</taxon>
        <taxon>Crassulaceae</taxon>
        <taxon>Kalanchoe</taxon>
    </lineage>
</organism>
<name>A0A7N0VM40_KALFE</name>
<evidence type="ECO:0000256" key="4">
    <source>
        <dbReference type="PROSITE-ProRule" id="PRU01002"/>
    </source>
</evidence>
<dbReference type="Gramene" id="Kaladp1308s0003.1.v1.1">
    <property type="protein sequence ID" value="Kaladp1308s0003.1.v1.1"/>
    <property type="gene ID" value="Kaladp1308s0003.v1.1"/>
</dbReference>
<feature type="domain" description="WRC" evidence="8">
    <location>
        <begin position="69"/>
        <end position="115"/>
    </location>
</feature>
<dbReference type="GO" id="GO:0006351">
    <property type="term" value="P:DNA-templated transcription"/>
    <property type="evidence" value="ECO:0007669"/>
    <property type="project" value="UniProtKB-UniRule"/>
</dbReference>
<evidence type="ECO:0000313" key="10">
    <source>
        <dbReference type="Proteomes" id="UP000594263"/>
    </source>
</evidence>
<dbReference type="AlphaFoldDB" id="A0A7N0VM40"/>
<dbReference type="InterPro" id="IPR014977">
    <property type="entry name" value="WRC_dom"/>
</dbReference>
<evidence type="ECO:0000256" key="1">
    <source>
        <dbReference type="ARBA" id="ARBA00004123"/>
    </source>
</evidence>
<dbReference type="Pfam" id="PF08880">
    <property type="entry name" value="QLQ"/>
    <property type="match status" value="1"/>
</dbReference>
<sequence length="229" mass="26280">MLGGGSSRYPFTAAQWQELEHQALFFKFMVSGIPIPPDLIFSINGKRSQQPQHIGWTCFQMGLSNHKIDPEPSRCRRTDGKKWRCSRQAFGDSKYCERHMHRGKSRSTRNKPLESNNTNDNKPPPPLLHLQTFPSKSALESAGTQSNLSSSLTTCEMTHKPVKDSNFLTFLGIDSGWNQHKKVACDLSRDDESCVVERNEKRQRRTMYHQFIEESPPQEKTDSWLNLVI</sequence>
<keyword evidence="3 5" id="KW-0539">Nucleus</keyword>
<feature type="compositionally biased region" description="Basic residues" evidence="6">
    <location>
        <begin position="99"/>
        <end position="109"/>
    </location>
</feature>
<comment type="similarity">
    <text evidence="2 5">Belongs to the GRF family.</text>
</comment>
<dbReference type="PROSITE" id="PS51667">
    <property type="entry name" value="WRC"/>
    <property type="match status" value="1"/>
</dbReference>
<dbReference type="Pfam" id="PF08879">
    <property type="entry name" value="WRC"/>
    <property type="match status" value="1"/>
</dbReference>
<reference evidence="9" key="1">
    <citation type="submission" date="2021-01" db="UniProtKB">
        <authorList>
            <consortium name="EnsemblPlants"/>
        </authorList>
    </citation>
    <scope>IDENTIFICATION</scope>
</reference>
<feature type="domain" description="QLQ" evidence="7">
    <location>
        <begin position="10"/>
        <end position="45"/>
    </location>
</feature>
<keyword evidence="5" id="KW-0804">Transcription</keyword>
<dbReference type="SMART" id="SM00951">
    <property type="entry name" value="QLQ"/>
    <property type="match status" value="1"/>
</dbReference>